<sequence>MSFSSTFTATTTTVTVIKTLYDILPTTLSTVISPNPTTNTADVTWTSPANATASTCFSCTSLTSNSSNTTTSTTSNITKTKTKTDSALWWKCVIALGILVLFHIIRLIIVGSVSAENKNNPWIVFLRTGNYPDDIVKKEKKSAEEQAEKEEKFVEEQAERDIMAAEKEKMEQYFLQSDIDRACIYRFRKRVLGLELLEEEKLYEAEDYARVPEPKDPGLKMSDMVVFRILVGKYEKRYGEMAREVKIIIEDEEKEVERILASIAEESR</sequence>
<proteinExistence type="predicted"/>
<comment type="caution">
    <text evidence="2">The sequence shown here is derived from an EMBL/GenBank/DDBJ whole genome shotgun (WGS) entry which is preliminary data.</text>
</comment>
<keyword evidence="3" id="KW-1185">Reference proteome</keyword>
<evidence type="ECO:0000256" key="1">
    <source>
        <dbReference type="SAM" id="Phobius"/>
    </source>
</evidence>
<dbReference type="Proteomes" id="UP001152300">
    <property type="component" value="Unassembled WGS sequence"/>
</dbReference>
<gene>
    <name evidence="2" type="ORF">OCU04_008397</name>
</gene>
<protein>
    <submittedName>
        <fullName evidence="2">Uncharacterized protein</fullName>
    </submittedName>
</protein>
<name>A0A9X0AI22_9HELO</name>
<accession>A0A9X0AI22</accession>
<evidence type="ECO:0000313" key="3">
    <source>
        <dbReference type="Proteomes" id="UP001152300"/>
    </source>
</evidence>
<organism evidence="2 3">
    <name type="scientific">Sclerotinia nivalis</name>
    <dbReference type="NCBI Taxonomy" id="352851"/>
    <lineage>
        <taxon>Eukaryota</taxon>
        <taxon>Fungi</taxon>
        <taxon>Dikarya</taxon>
        <taxon>Ascomycota</taxon>
        <taxon>Pezizomycotina</taxon>
        <taxon>Leotiomycetes</taxon>
        <taxon>Helotiales</taxon>
        <taxon>Sclerotiniaceae</taxon>
        <taxon>Sclerotinia</taxon>
    </lineage>
</organism>
<dbReference type="AlphaFoldDB" id="A0A9X0AI22"/>
<feature type="transmembrane region" description="Helical" evidence="1">
    <location>
        <begin position="88"/>
        <end position="109"/>
    </location>
</feature>
<keyword evidence="1" id="KW-0472">Membrane</keyword>
<keyword evidence="1" id="KW-1133">Transmembrane helix</keyword>
<evidence type="ECO:0000313" key="2">
    <source>
        <dbReference type="EMBL" id="KAJ8063157.1"/>
    </source>
</evidence>
<reference evidence="2" key="1">
    <citation type="submission" date="2022-11" db="EMBL/GenBank/DDBJ databases">
        <title>Genome Resource of Sclerotinia nivalis Strain SnTB1, a Plant Pathogen Isolated from American Ginseng.</title>
        <authorList>
            <person name="Fan S."/>
        </authorList>
    </citation>
    <scope>NUCLEOTIDE SEQUENCE</scope>
    <source>
        <strain evidence="2">SnTB1</strain>
    </source>
</reference>
<dbReference type="EMBL" id="JAPEIS010000009">
    <property type="protein sequence ID" value="KAJ8063157.1"/>
    <property type="molecule type" value="Genomic_DNA"/>
</dbReference>
<keyword evidence="1" id="KW-0812">Transmembrane</keyword>